<comment type="caution">
    <text evidence="2">The sequence shown here is derived from an EMBL/GenBank/DDBJ whole genome shotgun (WGS) entry which is preliminary data.</text>
</comment>
<dbReference type="Proteomes" id="UP000481037">
    <property type="component" value="Unassembled WGS sequence"/>
</dbReference>
<evidence type="ECO:0000313" key="2">
    <source>
        <dbReference type="EMBL" id="MRX11426.1"/>
    </source>
</evidence>
<dbReference type="AlphaFoldDB" id="A0A6L5QNK9"/>
<reference evidence="2 3" key="1">
    <citation type="submission" date="2019-11" db="EMBL/GenBank/DDBJ databases">
        <title>Novel species isolated from a subtropical stream in China.</title>
        <authorList>
            <person name="Lu H."/>
        </authorList>
    </citation>
    <scope>NUCLEOTIDE SEQUENCE [LARGE SCALE GENOMIC DNA]</scope>
    <source>
        <strain evidence="2 3">FT25W</strain>
    </source>
</reference>
<keyword evidence="1" id="KW-0732">Signal</keyword>
<accession>A0A6L5QNK9</accession>
<evidence type="ECO:0000256" key="1">
    <source>
        <dbReference type="SAM" id="SignalP"/>
    </source>
</evidence>
<organism evidence="2 3">
    <name type="scientific">Duganella alba</name>
    <dbReference type="NCBI Taxonomy" id="2666081"/>
    <lineage>
        <taxon>Bacteria</taxon>
        <taxon>Pseudomonadati</taxon>
        <taxon>Pseudomonadota</taxon>
        <taxon>Betaproteobacteria</taxon>
        <taxon>Burkholderiales</taxon>
        <taxon>Oxalobacteraceae</taxon>
        <taxon>Telluria group</taxon>
        <taxon>Duganella</taxon>
    </lineage>
</organism>
<feature type="signal peptide" evidence="1">
    <location>
        <begin position="1"/>
        <end position="18"/>
    </location>
</feature>
<feature type="chain" id="PRO_5027062560" evidence="1">
    <location>
        <begin position="19"/>
        <end position="290"/>
    </location>
</feature>
<gene>
    <name evidence="2" type="ORF">GJ697_26735</name>
</gene>
<dbReference type="RefSeq" id="WP_154369772.1">
    <property type="nucleotide sequence ID" value="NZ_WKJM01000034.1"/>
</dbReference>
<keyword evidence="3" id="KW-1185">Reference proteome</keyword>
<sequence length="290" mass="31165">MARFLMLMLLALAGQAPATTPQERTIASATSPHLAYRGGTPVTVQYARREGYANLGGENAALIARLKQQVQDCAGSNPAAKQVTDWPDHMWFTRHEDYAAANRRIEYVMTATYGVDIRDCTLLPGLVSSATLASAGRICKIDLLKKIATGDCERDGHANAPPGPRMTTSMDQLIKQMERNPAMAGVAAQMRAQQVLAAQRTGEKRVVMGAGCDVWRHKVPTIATPTMFCLSNGGSFIPAIAMEVGGMGGLVLEEDNPNGWRLHAVDVKIDTQVGNAVFAPYAGGGYTFEK</sequence>
<evidence type="ECO:0000313" key="3">
    <source>
        <dbReference type="Proteomes" id="UP000481037"/>
    </source>
</evidence>
<protein>
    <submittedName>
        <fullName evidence="2">Uncharacterized protein</fullName>
    </submittedName>
</protein>
<name>A0A6L5QNK9_9BURK</name>
<proteinExistence type="predicted"/>
<dbReference type="EMBL" id="WKJM01000034">
    <property type="protein sequence ID" value="MRX11426.1"/>
    <property type="molecule type" value="Genomic_DNA"/>
</dbReference>